<reference evidence="1" key="1">
    <citation type="submission" date="2022-03" db="EMBL/GenBank/DDBJ databases">
        <title>Genomic analyses of argali, domestic sheep and their hybrids provide insights into chromosomal evolution, heterosis and genetic basis of agronomic traits.</title>
        <authorList>
            <person name="Li M."/>
        </authorList>
    </citation>
    <scope>NUCLEOTIDE SEQUENCE</scope>
    <source>
        <strain evidence="1">F1 hybrid</strain>
    </source>
</reference>
<name>A0ACB9VB36_9CETA</name>
<protein>
    <submittedName>
        <fullName evidence="1">Uncharacterized protein</fullName>
    </submittedName>
</protein>
<dbReference type="EMBL" id="CM043028">
    <property type="protein sequence ID" value="KAI4587043.1"/>
    <property type="molecule type" value="Genomic_DNA"/>
</dbReference>
<dbReference type="Proteomes" id="UP001057279">
    <property type="component" value="Linkage Group LG03"/>
</dbReference>
<organism evidence="1 2">
    <name type="scientific">Ovis ammon polii x Ovis aries</name>
    <dbReference type="NCBI Taxonomy" id="2918886"/>
    <lineage>
        <taxon>Eukaryota</taxon>
        <taxon>Metazoa</taxon>
        <taxon>Chordata</taxon>
        <taxon>Craniata</taxon>
        <taxon>Vertebrata</taxon>
        <taxon>Euteleostomi</taxon>
        <taxon>Mammalia</taxon>
        <taxon>Eutheria</taxon>
        <taxon>Laurasiatheria</taxon>
        <taxon>Artiodactyla</taxon>
        <taxon>Ruminantia</taxon>
        <taxon>Pecora</taxon>
        <taxon>Bovidae</taxon>
        <taxon>Caprinae</taxon>
        <taxon>Ovis</taxon>
    </lineage>
</organism>
<sequence>MEPAASKLFPGRRGNDQLEADTNFPCPLTPTPVSWHTLEVVHGRAELLLREILCKTSMHFRAGFSMDELAWLTHFSTPACCGPLGYGIAGTPSLRFIFFSDSQVLTPKWKADDLPVFFLIVTVNPVGYLCSSGQLRLGQCGLGLVGQLSSGFGGQLGQPCFRLQLELRNQKPSWICVSVSLPWRTLMHTHLSLGKQMNPILLEHLSKRRVNKCGAAFIFLYIKVP</sequence>
<gene>
    <name evidence="1" type="ORF">MJG53_004830</name>
</gene>
<evidence type="ECO:0000313" key="2">
    <source>
        <dbReference type="Proteomes" id="UP001057279"/>
    </source>
</evidence>
<keyword evidence="2" id="KW-1185">Reference proteome</keyword>
<comment type="caution">
    <text evidence="1">The sequence shown here is derived from an EMBL/GenBank/DDBJ whole genome shotgun (WGS) entry which is preliminary data.</text>
</comment>
<proteinExistence type="predicted"/>
<evidence type="ECO:0000313" key="1">
    <source>
        <dbReference type="EMBL" id="KAI4587043.1"/>
    </source>
</evidence>
<accession>A0ACB9VB36</accession>